<dbReference type="GeneTree" id="ENSGT00390000008184"/>
<dbReference type="Proteomes" id="UP000472277">
    <property type="component" value="Chromosome 12"/>
</dbReference>
<keyword evidence="2" id="KW-0007">Acetylation</keyword>
<dbReference type="InterPro" id="IPR016040">
    <property type="entry name" value="NAD(P)-bd_dom"/>
</dbReference>
<keyword evidence="1" id="KW-0521">NADP</keyword>
<comment type="subunit">
    <text evidence="4">Monomer. Forms homodimers during oxidative stress. Interacts (via N-terminus) with elongation factor EEF1A1 (via middle-region); the interaction is direct and competes with EEF1A1 binding to guanyl-nucleotide exchange factor EEF1B2, thereby inhibiting GDP for GTP exchange and reactivation of EEF1A1. Interacts with nuclear transport receptors XPO4, IPO5/RANBP5, IPO7, IPO9 and KPNB1 as well as GCN1L1/GCN1 and LRPPRC probably through their HEAT repeats. Binds NCOA5/CIA.</text>
</comment>
<protein>
    <recommendedName>
        <fullName evidence="5">Protein HTATIP2</fullName>
    </recommendedName>
</protein>
<dbReference type="InParanoid" id="A0A673VW42"/>
<organism evidence="7 8">
    <name type="scientific">Salmo trutta</name>
    <name type="common">Brown trout</name>
    <dbReference type="NCBI Taxonomy" id="8032"/>
    <lineage>
        <taxon>Eukaryota</taxon>
        <taxon>Metazoa</taxon>
        <taxon>Chordata</taxon>
        <taxon>Craniata</taxon>
        <taxon>Vertebrata</taxon>
        <taxon>Euteleostomi</taxon>
        <taxon>Actinopterygii</taxon>
        <taxon>Neopterygii</taxon>
        <taxon>Teleostei</taxon>
        <taxon>Protacanthopterygii</taxon>
        <taxon>Salmoniformes</taxon>
        <taxon>Salmonidae</taxon>
        <taxon>Salmoninae</taxon>
        <taxon>Salmo</taxon>
    </lineage>
</organism>
<accession>A0A673VW42</accession>
<dbReference type="FunCoup" id="A0A673VW42">
    <property type="interactions" value="372"/>
</dbReference>
<evidence type="ECO:0000256" key="2">
    <source>
        <dbReference type="ARBA" id="ARBA00022990"/>
    </source>
</evidence>
<dbReference type="AlphaFoldDB" id="A0A673VW42"/>
<dbReference type="Gene3D" id="3.40.50.720">
    <property type="entry name" value="NAD(P)-binding Rossmann-like Domain"/>
    <property type="match status" value="1"/>
</dbReference>
<sequence length="318" mass="35394">MPIRHLGDLVMLLCMRCLLATLYFTKFFGTFHKLYPPHPYTCVCSKKKKKNAVSCCFCVKTAIKPLGLSSVVKHCLVLSFRMAHDLKTLAEDFRQKNKSCFILGVSGETGKELLKEIVERKLFSKITVIGRRQLTFEGEANENLVQEVVDFEKLNDYAAAFQGHDVGYCCLGTTKAKAGADGFIRVDHDYVLKSAELAKAGGCSHFNLESSKGADKTSGFLYLKVKGQVEADIEPLGFERYSIYRPAVLMVDRQESRPAEWFARKVLGPISSMFPTAMSIPIQSVTRAMVANTLIPAGEKVEILENKAIYDLGKAPEK</sequence>
<evidence type="ECO:0000256" key="3">
    <source>
        <dbReference type="ARBA" id="ARBA00023157"/>
    </source>
</evidence>
<dbReference type="GO" id="GO:0051170">
    <property type="term" value="P:import into nucleus"/>
    <property type="evidence" value="ECO:0007669"/>
    <property type="project" value="TreeGrafter"/>
</dbReference>
<dbReference type="FunFam" id="3.40.50.720:FF:000271">
    <property type="entry name" value="oxidoreductase HTATIP2 isoform X1"/>
    <property type="match status" value="1"/>
</dbReference>
<keyword evidence="8" id="KW-1185">Reference proteome</keyword>
<dbReference type="GO" id="GO:0005737">
    <property type="term" value="C:cytoplasm"/>
    <property type="evidence" value="ECO:0007669"/>
    <property type="project" value="TreeGrafter"/>
</dbReference>
<evidence type="ECO:0000256" key="5">
    <source>
        <dbReference type="ARBA" id="ARBA00093604"/>
    </source>
</evidence>
<evidence type="ECO:0000256" key="4">
    <source>
        <dbReference type="ARBA" id="ARBA00093483"/>
    </source>
</evidence>
<evidence type="ECO:0000313" key="7">
    <source>
        <dbReference type="Ensembl" id="ENSSTUP00000003950.1"/>
    </source>
</evidence>
<name>A0A673VW42_SALTR</name>
<dbReference type="InterPro" id="IPR036291">
    <property type="entry name" value="NAD(P)-bd_dom_sf"/>
</dbReference>
<dbReference type="Pfam" id="PF13460">
    <property type="entry name" value="NAD_binding_10"/>
    <property type="match status" value="1"/>
</dbReference>
<evidence type="ECO:0000259" key="6">
    <source>
        <dbReference type="Pfam" id="PF13460"/>
    </source>
</evidence>
<dbReference type="PANTHER" id="PTHR14097:SF7">
    <property type="entry name" value="OXIDOREDUCTASE HTATIP2"/>
    <property type="match status" value="1"/>
</dbReference>
<evidence type="ECO:0000313" key="8">
    <source>
        <dbReference type="Proteomes" id="UP000472277"/>
    </source>
</evidence>
<dbReference type="GO" id="GO:0003824">
    <property type="term" value="F:catalytic activity"/>
    <property type="evidence" value="ECO:0007669"/>
    <property type="project" value="UniProtKB-ARBA"/>
</dbReference>
<dbReference type="SUPFAM" id="SSF51735">
    <property type="entry name" value="NAD(P)-binding Rossmann-fold domains"/>
    <property type="match status" value="1"/>
</dbReference>
<proteinExistence type="predicted"/>
<dbReference type="CDD" id="cd05250">
    <property type="entry name" value="CC3_like_SDR_a"/>
    <property type="match status" value="1"/>
</dbReference>
<dbReference type="Ensembl" id="ENSSTUT00000004184.1">
    <property type="protein sequence ID" value="ENSSTUP00000003950.1"/>
    <property type="gene ID" value="ENSSTUG00000001957.1"/>
</dbReference>
<evidence type="ECO:0000256" key="1">
    <source>
        <dbReference type="ARBA" id="ARBA00022857"/>
    </source>
</evidence>
<dbReference type="OMA" id="DWPQLTI"/>
<keyword evidence="3" id="KW-1015">Disulfide bond</keyword>
<feature type="domain" description="NAD(P)-binding" evidence="6">
    <location>
        <begin position="104"/>
        <end position="253"/>
    </location>
</feature>
<reference evidence="7" key="2">
    <citation type="submission" date="2025-09" db="UniProtKB">
        <authorList>
            <consortium name="Ensembl"/>
        </authorList>
    </citation>
    <scope>IDENTIFICATION</scope>
</reference>
<reference evidence="7" key="1">
    <citation type="submission" date="2025-08" db="UniProtKB">
        <authorList>
            <consortium name="Ensembl"/>
        </authorList>
    </citation>
    <scope>IDENTIFICATION</scope>
</reference>
<gene>
    <name evidence="7" type="primary">HTATIP2</name>
    <name evidence="7" type="synonym">htatip2</name>
</gene>
<dbReference type="PANTHER" id="PTHR14097">
    <property type="entry name" value="OXIDOREDUCTASE HTATIP2"/>
    <property type="match status" value="1"/>
</dbReference>